<dbReference type="PANTHER" id="PTHR24221">
    <property type="entry name" value="ATP-BINDING CASSETTE SUB-FAMILY B"/>
    <property type="match status" value="1"/>
</dbReference>
<dbReference type="Pfam" id="PF00664">
    <property type="entry name" value="ABC_membrane"/>
    <property type="match status" value="1"/>
</dbReference>
<evidence type="ECO:0000256" key="5">
    <source>
        <dbReference type="ARBA" id="ARBA00022989"/>
    </source>
</evidence>
<dbReference type="InterPro" id="IPR036640">
    <property type="entry name" value="ABC1_TM_sf"/>
</dbReference>
<dbReference type="SUPFAM" id="SSF52540">
    <property type="entry name" value="P-loop containing nucleoside triphosphate hydrolases"/>
    <property type="match status" value="1"/>
</dbReference>
<organism evidence="11 12">
    <name type="scientific">Rothia koreensis</name>
    <dbReference type="NCBI Taxonomy" id="592378"/>
    <lineage>
        <taxon>Bacteria</taxon>
        <taxon>Bacillati</taxon>
        <taxon>Actinomycetota</taxon>
        <taxon>Actinomycetes</taxon>
        <taxon>Micrococcales</taxon>
        <taxon>Micrococcaceae</taxon>
        <taxon>Rothia</taxon>
    </lineage>
</organism>
<dbReference type="Proteomes" id="UP000462152">
    <property type="component" value="Unassembled WGS sequence"/>
</dbReference>
<evidence type="ECO:0000313" key="12">
    <source>
        <dbReference type="Proteomes" id="UP000462152"/>
    </source>
</evidence>
<dbReference type="AlphaFoldDB" id="A0A7K1LIK0"/>
<keyword evidence="5 8" id="KW-1133">Transmembrane helix</keyword>
<dbReference type="SUPFAM" id="SSF90123">
    <property type="entry name" value="ABC transporter transmembrane region"/>
    <property type="match status" value="1"/>
</dbReference>
<dbReference type="InterPro" id="IPR011527">
    <property type="entry name" value="ABC1_TM_dom"/>
</dbReference>
<feature type="domain" description="ABC transmembrane type-1" evidence="10">
    <location>
        <begin position="19"/>
        <end position="307"/>
    </location>
</feature>
<keyword evidence="3" id="KW-0547">Nucleotide-binding</keyword>
<reference evidence="11 12" key="1">
    <citation type="submission" date="2019-12" db="EMBL/GenBank/DDBJ databases">
        <authorList>
            <person name="Li J."/>
            <person name="Shi Y."/>
            <person name="Xu G."/>
            <person name="Xiao D."/>
            <person name="Ran X."/>
        </authorList>
    </citation>
    <scope>NUCLEOTIDE SEQUENCE [LARGE SCALE GENOMIC DNA]</scope>
    <source>
        <strain evidence="11 12">JCM 15915</strain>
    </source>
</reference>
<dbReference type="InterPro" id="IPR027417">
    <property type="entry name" value="P-loop_NTPase"/>
</dbReference>
<evidence type="ECO:0000259" key="9">
    <source>
        <dbReference type="PROSITE" id="PS50893"/>
    </source>
</evidence>
<dbReference type="Gene3D" id="1.20.1560.10">
    <property type="entry name" value="ABC transporter type 1, transmembrane domain"/>
    <property type="match status" value="1"/>
</dbReference>
<keyword evidence="6 8" id="KW-0472">Membrane</keyword>
<dbReference type="GO" id="GO:0016887">
    <property type="term" value="F:ATP hydrolysis activity"/>
    <property type="evidence" value="ECO:0007669"/>
    <property type="project" value="InterPro"/>
</dbReference>
<evidence type="ECO:0000256" key="1">
    <source>
        <dbReference type="ARBA" id="ARBA00004651"/>
    </source>
</evidence>
<feature type="transmembrane region" description="Helical" evidence="8">
    <location>
        <begin position="59"/>
        <end position="84"/>
    </location>
</feature>
<dbReference type="PROSITE" id="PS50893">
    <property type="entry name" value="ABC_TRANSPORTER_2"/>
    <property type="match status" value="1"/>
</dbReference>
<dbReference type="PROSITE" id="PS00211">
    <property type="entry name" value="ABC_TRANSPORTER_1"/>
    <property type="match status" value="1"/>
</dbReference>
<evidence type="ECO:0000259" key="10">
    <source>
        <dbReference type="PROSITE" id="PS50929"/>
    </source>
</evidence>
<dbReference type="PANTHER" id="PTHR24221:SF654">
    <property type="entry name" value="ATP-BINDING CASSETTE SUB-FAMILY B MEMBER 6"/>
    <property type="match status" value="1"/>
</dbReference>
<keyword evidence="2 8" id="KW-0812">Transmembrane</keyword>
<dbReference type="OrthoDB" id="9806127at2"/>
<protein>
    <submittedName>
        <fullName evidence="11">ATP-binding cassette domain-containing protein</fullName>
    </submittedName>
</protein>
<accession>A0A7K1LIK0</accession>
<feature type="domain" description="ABC transporter" evidence="9">
    <location>
        <begin position="365"/>
        <end position="599"/>
    </location>
</feature>
<evidence type="ECO:0000256" key="7">
    <source>
        <dbReference type="SAM" id="MobiDB-lite"/>
    </source>
</evidence>
<evidence type="ECO:0000313" key="11">
    <source>
        <dbReference type="EMBL" id="MUN55027.1"/>
    </source>
</evidence>
<gene>
    <name evidence="11" type="ORF">GMA10_07365</name>
</gene>
<feature type="region of interest" description="Disordered" evidence="7">
    <location>
        <begin position="339"/>
        <end position="359"/>
    </location>
</feature>
<dbReference type="GO" id="GO:0140359">
    <property type="term" value="F:ABC-type transporter activity"/>
    <property type="evidence" value="ECO:0007669"/>
    <property type="project" value="InterPro"/>
</dbReference>
<dbReference type="FunFam" id="3.40.50.300:FF:000218">
    <property type="entry name" value="Multidrug ABC transporter ATP-binding protein"/>
    <property type="match status" value="1"/>
</dbReference>
<feature type="transmembrane region" description="Helical" evidence="8">
    <location>
        <begin position="12"/>
        <end position="39"/>
    </location>
</feature>
<evidence type="ECO:0000256" key="8">
    <source>
        <dbReference type="SAM" id="Phobius"/>
    </source>
</evidence>
<dbReference type="Pfam" id="PF00005">
    <property type="entry name" value="ABC_tran"/>
    <property type="match status" value="1"/>
</dbReference>
<proteinExistence type="predicted"/>
<dbReference type="InterPro" id="IPR039421">
    <property type="entry name" value="Type_1_exporter"/>
</dbReference>
<evidence type="ECO:0000256" key="6">
    <source>
        <dbReference type="ARBA" id="ARBA00023136"/>
    </source>
</evidence>
<dbReference type="InterPro" id="IPR017871">
    <property type="entry name" value="ABC_transporter-like_CS"/>
</dbReference>
<sequence length="618" mass="68397">MRSIARIMRATGSLWPFYLGILICSVLTAVGSLATPFVLKFATDAVVAALNGHGESTVRIIFTFAGLYLVMQLFSTFISNYGGYLGDIMGQRMRSLLSTRYFHKLLSLPQSYFDTQLTGSVVSRLNRSIAEVTFFIKSMSNNFFSTIITTIAVLIIMFVYYWPLALLLLVIYPTYLWLTGLTSRKWQVWERDKNEHIDLAGGRFNEVISQLRVVKSFGTQARELAAFTRHFTDTVSLTKDQSRHWHRMDNFRRSALNIVFFLMYLLIFWKTLEGDFSLGDMVLMIQLMAMASQPVAMLSWIIDSAQRAIAGSREYFEVMSLPDDPRSGSVVAPTVTGTIDRVSPDGREERAPMSNSSESLPDPVITFEDVAFAYDGEQAVLQDINLAVSRGEKVAFVGESGGGKSTLMSLLQGLYIPTEGRVTVAGFDTSTSTLGQMREAMGMVFQDASLFSGTIAENIAYARPQATREEIVEAAKQANADVFVQQFADGYDSLIGERGLKLSGGQKQRIAVARAILKDAPILILDEATSALDTRSERVVQEALDRLMIGRTSLIIAHRLSTISAVDRIVTLENGRIREVGTPSELATSGGIYSELLELQMSATAADRQRLKKFGIVG</sequence>
<comment type="caution">
    <text evidence="11">The sequence shown here is derived from an EMBL/GenBank/DDBJ whole genome shotgun (WGS) entry which is preliminary data.</text>
</comment>
<feature type="transmembrane region" description="Helical" evidence="8">
    <location>
        <begin position="143"/>
        <end position="160"/>
    </location>
</feature>
<dbReference type="Gene3D" id="3.40.50.300">
    <property type="entry name" value="P-loop containing nucleotide triphosphate hydrolases"/>
    <property type="match status" value="1"/>
</dbReference>
<feature type="transmembrane region" description="Helical" evidence="8">
    <location>
        <begin position="166"/>
        <end position="183"/>
    </location>
</feature>
<dbReference type="EMBL" id="WOGT01000003">
    <property type="protein sequence ID" value="MUN55027.1"/>
    <property type="molecule type" value="Genomic_DNA"/>
</dbReference>
<name>A0A7K1LIK0_9MICC</name>
<dbReference type="GO" id="GO:0005524">
    <property type="term" value="F:ATP binding"/>
    <property type="evidence" value="ECO:0007669"/>
    <property type="project" value="UniProtKB-KW"/>
</dbReference>
<dbReference type="GO" id="GO:0005886">
    <property type="term" value="C:plasma membrane"/>
    <property type="evidence" value="ECO:0007669"/>
    <property type="project" value="UniProtKB-SubCell"/>
</dbReference>
<dbReference type="RefSeq" id="WP_129315728.1">
    <property type="nucleotide sequence ID" value="NZ_NOIQ01000011.1"/>
</dbReference>
<comment type="subcellular location">
    <subcellularLocation>
        <location evidence="1">Cell membrane</location>
        <topology evidence="1">Multi-pass membrane protein</topology>
    </subcellularLocation>
</comment>
<dbReference type="SMART" id="SM00382">
    <property type="entry name" value="AAA"/>
    <property type="match status" value="1"/>
</dbReference>
<keyword evidence="12" id="KW-1185">Reference proteome</keyword>
<evidence type="ECO:0000256" key="4">
    <source>
        <dbReference type="ARBA" id="ARBA00022840"/>
    </source>
</evidence>
<keyword evidence="4 11" id="KW-0067">ATP-binding</keyword>
<feature type="compositionally biased region" description="Basic and acidic residues" evidence="7">
    <location>
        <begin position="342"/>
        <end position="351"/>
    </location>
</feature>
<evidence type="ECO:0000256" key="2">
    <source>
        <dbReference type="ARBA" id="ARBA00022692"/>
    </source>
</evidence>
<dbReference type="InterPro" id="IPR003593">
    <property type="entry name" value="AAA+_ATPase"/>
</dbReference>
<dbReference type="InterPro" id="IPR003439">
    <property type="entry name" value="ABC_transporter-like_ATP-bd"/>
</dbReference>
<dbReference type="CDD" id="cd07346">
    <property type="entry name" value="ABC_6TM_exporters"/>
    <property type="match status" value="1"/>
</dbReference>
<evidence type="ECO:0000256" key="3">
    <source>
        <dbReference type="ARBA" id="ARBA00022741"/>
    </source>
</evidence>
<dbReference type="PROSITE" id="PS50929">
    <property type="entry name" value="ABC_TM1F"/>
    <property type="match status" value="1"/>
</dbReference>
<feature type="transmembrane region" description="Helical" evidence="8">
    <location>
        <begin position="251"/>
        <end position="269"/>
    </location>
</feature>